<evidence type="ECO:0000256" key="1">
    <source>
        <dbReference type="SAM" id="Phobius"/>
    </source>
</evidence>
<organism evidence="2 3">
    <name type="scientific">Citrobacter youngae ATCC 29220</name>
    <dbReference type="NCBI Taxonomy" id="500640"/>
    <lineage>
        <taxon>Bacteria</taxon>
        <taxon>Pseudomonadati</taxon>
        <taxon>Pseudomonadota</taxon>
        <taxon>Gammaproteobacteria</taxon>
        <taxon>Enterobacterales</taxon>
        <taxon>Enterobacteriaceae</taxon>
        <taxon>Citrobacter</taxon>
        <taxon>Citrobacter freundii complex</taxon>
    </lineage>
</organism>
<sequence>MQKYGINQTQGIVLHHRPHNDRLPKKPPKITPHPVLISIIYHFYRVFIYQLFFYLARIPGKMYL</sequence>
<protein>
    <submittedName>
        <fullName evidence="2">Uncharacterized protein</fullName>
    </submittedName>
</protein>
<comment type="caution">
    <text evidence="2">The sequence shown here is derived from an EMBL/GenBank/DDBJ whole genome shotgun (WGS) entry which is preliminary data.</text>
</comment>
<proteinExistence type="predicted"/>
<dbReference type="EMBL" id="ABWL02000009">
    <property type="protein sequence ID" value="EFE08155.1"/>
    <property type="molecule type" value="Genomic_DNA"/>
</dbReference>
<dbReference type="AlphaFoldDB" id="D4BDV6"/>
<reference evidence="2 3" key="1">
    <citation type="submission" date="2010-02" db="EMBL/GenBank/DDBJ databases">
        <authorList>
            <person name="Weinstock G."/>
            <person name="Sodergren E."/>
            <person name="Clifton S."/>
            <person name="Fulton L."/>
            <person name="Fulton B."/>
            <person name="Courtney L."/>
            <person name="Fronick C."/>
            <person name="Harrison M."/>
            <person name="Strong C."/>
            <person name="Farmer C."/>
            <person name="Delahaunty K."/>
            <person name="Markovic C."/>
            <person name="Hall O."/>
            <person name="Minx P."/>
            <person name="Tomlinson C."/>
            <person name="Mitreva M."/>
            <person name="Nelson J."/>
            <person name="Hou S."/>
            <person name="Wollam A."/>
            <person name="Pepin K.H."/>
            <person name="Johnson M."/>
            <person name="Bhonagiri V."/>
            <person name="Zhang X."/>
            <person name="Suruliraj S."/>
            <person name="Warren W."/>
            <person name="Chinwalla A."/>
            <person name="Mardis E.R."/>
            <person name="Wilson R.K."/>
        </authorList>
    </citation>
    <scope>NUCLEOTIDE SEQUENCE [LARGE SCALE GENOMIC DNA]</scope>
    <source>
        <strain evidence="2 3">ATCC 29220</strain>
    </source>
</reference>
<dbReference type="HOGENOM" id="CLU_2859628_0_0_6"/>
<evidence type="ECO:0000313" key="3">
    <source>
        <dbReference type="Proteomes" id="UP000003880"/>
    </source>
</evidence>
<keyword evidence="1" id="KW-0812">Transmembrane</keyword>
<evidence type="ECO:0000313" key="2">
    <source>
        <dbReference type="EMBL" id="EFE08155.1"/>
    </source>
</evidence>
<keyword evidence="1" id="KW-0472">Membrane</keyword>
<keyword evidence="1" id="KW-1133">Transmembrane helix</keyword>
<feature type="transmembrane region" description="Helical" evidence="1">
    <location>
        <begin position="35"/>
        <end position="56"/>
    </location>
</feature>
<dbReference type="Proteomes" id="UP000003880">
    <property type="component" value="Unassembled WGS sequence"/>
</dbReference>
<gene>
    <name evidence="2" type="ORF">CIT292_08674</name>
</gene>
<name>D4BDV6_9ENTR</name>
<accession>D4BDV6</accession>